<name>A0A918UAS0_9NEIS</name>
<dbReference type="InterPro" id="IPR051122">
    <property type="entry name" value="SDR_DHRS6-like"/>
</dbReference>
<reference evidence="3" key="2">
    <citation type="submission" date="2020-09" db="EMBL/GenBank/DDBJ databases">
        <authorList>
            <person name="Sun Q."/>
            <person name="Kim S."/>
        </authorList>
    </citation>
    <scope>NUCLEOTIDE SEQUENCE</scope>
    <source>
        <strain evidence="3">KCTC 32182</strain>
    </source>
</reference>
<dbReference type="PRINTS" id="PR00081">
    <property type="entry name" value="GDHRDH"/>
</dbReference>
<dbReference type="RefSeq" id="WP_189534758.1">
    <property type="nucleotide sequence ID" value="NZ_BMYX01000014.1"/>
</dbReference>
<dbReference type="InterPro" id="IPR002347">
    <property type="entry name" value="SDR_fam"/>
</dbReference>
<evidence type="ECO:0000313" key="3">
    <source>
        <dbReference type="EMBL" id="GGY20257.1"/>
    </source>
</evidence>
<keyword evidence="4" id="KW-1185">Reference proteome</keyword>
<sequence>MKTVLVVGATGLIGSHVVQAAQTRVRVLQAAYSQAPLRVDITSTDSLRSLLARAGKVDAIICTAGKARFAPWDSVRDEDWAHALANKLMGQINLVRFGAASIRPGGAITLTTGTLAHQPMTGSTIIASVNAALEAFVRAAALEIGNHVRINAVSPGWLSETLEALGMDPADGLPASEAAKIYLRQIEQGEAGTIAIAAKTPRPH</sequence>
<organism evidence="3 4">
    <name type="scientific">Paludibacterium paludis</name>
    <dbReference type="NCBI Taxonomy" id="1225769"/>
    <lineage>
        <taxon>Bacteria</taxon>
        <taxon>Pseudomonadati</taxon>
        <taxon>Pseudomonadota</taxon>
        <taxon>Betaproteobacteria</taxon>
        <taxon>Neisseriales</taxon>
        <taxon>Chromobacteriaceae</taxon>
        <taxon>Paludibacterium</taxon>
    </lineage>
</organism>
<proteinExistence type="inferred from homology"/>
<protein>
    <submittedName>
        <fullName evidence="3">Short chain dehydrogenase</fullName>
    </submittedName>
</protein>
<dbReference type="SUPFAM" id="SSF51735">
    <property type="entry name" value="NAD(P)-binding Rossmann-fold domains"/>
    <property type="match status" value="1"/>
</dbReference>
<dbReference type="NCBIfam" id="NF005754">
    <property type="entry name" value="PRK07578.1"/>
    <property type="match status" value="1"/>
</dbReference>
<gene>
    <name evidence="3" type="ORF">GCM10011289_24760</name>
</gene>
<keyword evidence="2" id="KW-0560">Oxidoreductase</keyword>
<dbReference type="Pfam" id="PF13561">
    <property type="entry name" value="adh_short_C2"/>
    <property type="match status" value="1"/>
</dbReference>
<dbReference type="InterPro" id="IPR036291">
    <property type="entry name" value="NAD(P)-bd_dom_sf"/>
</dbReference>
<evidence type="ECO:0000256" key="1">
    <source>
        <dbReference type="ARBA" id="ARBA00006484"/>
    </source>
</evidence>
<dbReference type="Gene3D" id="3.40.50.720">
    <property type="entry name" value="NAD(P)-binding Rossmann-like Domain"/>
    <property type="match status" value="1"/>
</dbReference>
<dbReference type="Proteomes" id="UP000645257">
    <property type="component" value="Unassembled WGS sequence"/>
</dbReference>
<dbReference type="EMBL" id="BMYX01000014">
    <property type="protein sequence ID" value="GGY20257.1"/>
    <property type="molecule type" value="Genomic_DNA"/>
</dbReference>
<dbReference type="GO" id="GO:0016491">
    <property type="term" value="F:oxidoreductase activity"/>
    <property type="evidence" value="ECO:0007669"/>
    <property type="project" value="UniProtKB-KW"/>
</dbReference>
<evidence type="ECO:0000256" key="2">
    <source>
        <dbReference type="ARBA" id="ARBA00023002"/>
    </source>
</evidence>
<comment type="similarity">
    <text evidence="1">Belongs to the short-chain dehydrogenases/reductases (SDR) family.</text>
</comment>
<dbReference type="CDD" id="cd11731">
    <property type="entry name" value="Lin1944_like_SDR_c"/>
    <property type="match status" value="1"/>
</dbReference>
<dbReference type="PANTHER" id="PTHR43477:SF1">
    <property type="entry name" value="DIHYDROANTICAPSIN 7-DEHYDROGENASE"/>
    <property type="match status" value="1"/>
</dbReference>
<comment type="caution">
    <text evidence="3">The sequence shown here is derived from an EMBL/GenBank/DDBJ whole genome shotgun (WGS) entry which is preliminary data.</text>
</comment>
<dbReference type="PANTHER" id="PTHR43477">
    <property type="entry name" value="DIHYDROANTICAPSIN 7-DEHYDROGENASE"/>
    <property type="match status" value="1"/>
</dbReference>
<evidence type="ECO:0000313" key="4">
    <source>
        <dbReference type="Proteomes" id="UP000645257"/>
    </source>
</evidence>
<reference evidence="3" key="1">
    <citation type="journal article" date="2014" name="Int. J. Syst. Evol. Microbiol.">
        <title>Complete genome sequence of Corynebacterium casei LMG S-19264T (=DSM 44701T), isolated from a smear-ripened cheese.</title>
        <authorList>
            <consortium name="US DOE Joint Genome Institute (JGI-PGF)"/>
            <person name="Walter F."/>
            <person name="Albersmeier A."/>
            <person name="Kalinowski J."/>
            <person name="Ruckert C."/>
        </authorList>
    </citation>
    <scope>NUCLEOTIDE SEQUENCE</scope>
    <source>
        <strain evidence="3">KCTC 32182</strain>
    </source>
</reference>
<dbReference type="AlphaFoldDB" id="A0A918UAS0"/>
<accession>A0A918UAS0</accession>